<dbReference type="RefSeq" id="WP_184924313.1">
    <property type="nucleotide sequence ID" value="NZ_JACHMO010000001.1"/>
</dbReference>
<keyword evidence="2" id="KW-0560">Oxidoreductase</keyword>
<dbReference type="AlphaFoldDB" id="A0A7W9M343"/>
<reference evidence="2 3" key="1">
    <citation type="submission" date="2020-08" db="EMBL/GenBank/DDBJ databases">
        <title>Sequencing the genomes of 1000 actinobacteria strains.</title>
        <authorList>
            <person name="Klenk H.-P."/>
        </authorList>
    </citation>
    <scope>NUCLEOTIDE SEQUENCE [LARGE SCALE GENOMIC DNA]</scope>
    <source>
        <strain evidence="2 3">DSM 45486</strain>
    </source>
</reference>
<comment type="caution">
    <text evidence="2">The sequence shown here is derived from an EMBL/GenBank/DDBJ whole genome shotgun (WGS) entry which is preliminary data.</text>
</comment>
<dbReference type="PANTHER" id="PTHR34846">
    <property type="entry name" value="4-CARBOXYMUCONOLACTONE DECARBOXYLASE FAMILY PROTEIN (AFU_ORTHOLOGUE AFUA_6G11590)"/>
    <property type="match status" value="1"/>
</dbReference>
<feature type="domain" description="Carboxymuconolactone decarboxylase-like" evidence="1">
    <location>
        <begin position="64"/>
        <end position="139"/>
    </location>
</feature>
<proteinExistence type="predicted"/>
<gene>
    <name evidence="2" type="ORF">F4560_005417</name>
</gene>
<dbReference type="InterPro" id="IPR003779">
    <property type="entry name" value="CMD-like"/>
</dbReference>
<dbReference type="SUPFAM" id="SSF69118">
    <property type="entry name" value="AhpD-like"/>
    <property type="match status" value="1"/>
</dbReference>
<evidence type="ECO:0000313" key="3">
    <source>
        <dbReference type="Proteomes" id="UP000552097"/>
    </source>
</evidence>
<dbReference type="EMBL" id="JACHMO010000001">
    <property type="protein sequence ID" value="MBB5805649.1"/>
    <property type="molecule type" value="Genomic_DNA"/>
</dbReference>
<accession>A0A7W9M343</accession>
<dbReference type="GO" id="GO:0051920">
    <property type="term" value="F:peroxiredoxin activity"/>
    <property type="evidence" value="ECO:0007669"/>
    <property type="project" value="InterPro"/>
</dbReference>
<dbReference type="Proteomes" id="UP000552097">
    <property type="component" value="Unassembled WGS sequence"/>
</dbReference>
<keyword evidence="3" id="KW-1185">Reference proteome</keyword>
<sequence length="200" mass="21618">MTVQQTTAPRMAPAPAEQVRPLIGMPADTPADVNPDGPMPTKPANAVINILGVLGNHPALLSGVLPMLTALGEGKLPLRDSELVVLRVAYVLRSRYEWANHLVIGKWSGITEDEIARIPAGPDAPGWSEHDAALLRAVDELRGPEARLSDSTWQRLSATFDQEQMLEVLVTVGAYSMLAYILKSCDVAIDDWLPEPADLP</sequence>
<name>A0A7W9M343_9PSEU</name>
<dbReference type="InterPro" id="IPR029032">
    <property type="entry name" value="AhpD-like"/>
</dbReference>
<protein>
    <submittedName>
        <fullName evidence="2">Alkylhydroperoxidase family enzyme</fullName>
    </submittedName>
</protein>
<organism evidence="2 3">
    <name type="scientific">Saccharothrix ecbatanensis</name>
    <dbReference type="NCBI Taxonomy" id="1105145"/>
    <lineage>
        <taxon>Bacteria</taxon>
        <taxon>Bacillati</taxon>
        <taxon>Actinomycetota</taxon>
        <taxon>Actinomycetes</taxon>
        <taxon>Pseudonocardiales</taxon>
        <taxon>Pseudonocardiaceae</taxon>
        <taxon>Saccharothrix</taxon>
    </lineage>
</organism>
<dbReference type="Pfam" id="PF02627">
    <property type="entry name" value="CMD"/>
    <property type="match status" value="1"/>
</dbReference>
<evidence type="ECO:0000259" key="1">
    <source>
        <dbReference type="Pfam" id="PF02627"/>
    </source>
</evidence>
<keyword evidence="2" id="KW-0575">Peroxidase</keyword>
<dbReference type="Gene3D" id="1.20.1290.10">
    <property type="entry name" value="AhpD-like"/>
    <property type="match status" value="1"/>
</dbReference>
<evidence type="ECO:0000313" key="2">
    <source>
        <dbReference type="EMBL" id="MBB5805649.1"/>
    </source>
</evidence>
<dbReference type="PANTHER" id="PTHR34846:SF5">
    <property type="entry name" value="CARBOXYMUCONOLACTONE DECARBOXYLASE-LIKE DOMAIN-CONTAINING PROTEIN"/>
    <property type="match status" value="1"/>
</dbReference>